<evidence type="ECO:0000256" key="1">
    <source>
        <dbReference type="SAM" id="Phobius"/>
    </source>
</evidence>
<keyword evidence="1" id="KW-0812">Transmembrane</keyword>
<feature type="transmembrane region" description="Helical" evidence="1">
    <location>
        <begin position="6"/>
        <end position="27"/>
    </location>
</feature>
<organism evidence="3">
    <name type="scientific">viral metagenome</name>
    <dbReference type="NCBI Taxonomy" id="1070528"/>
    <lineage>
        <taxon>unclassified sequences</taxon>
        <taxon>metagenomes</taxon>
        <taxon>organismal metagenomes</taxon>
    </lineage>
</organism>
<evidence type="ECO:0000259" key="2">
    <source>
        <dbReference type="Pfam" id="PF08325"/>
    </source>
</evidence>
<dbReference type="InterPro" id="IPR013536">
    <property type="entry name" value="WLM_dom"/>
</dbReference>
<proteinExistence type="predicted"/>
<dbReference type="AlphaFoldDB" id="A0A6C0EQM8"/>
<protein>
    <recommendedName>
        <fullName evidence="2">WLM domain-containing protein</fullName>
    </recommendedName>
</protein>
<name>A0A6C0EQM8_9ZZZZ</name>
<evidence type="ECO:0000313" key="3">
    <source>
        <dbReference type="EMBL" id="QHT29595.1"/>
    </source>
</evidence>
<dbReference type="PROSITE" id="PS51257">
    <property type="entry name" value="PROKAR_LIPOPROTEIN"/>
    <property type="match status" value="1"/>
</dbReference>
<keyword evidence="1" id="KW-0472">Membrane</keyword>
<sequence length="145" mass="16910">MANKDIANWVGYFLAACLIIVLIWIVAKQIKEHHLQDDPMLYTLKEVLLPVHPIIGKLKLYKGDKSYTINKEKIFLCLRDENGEYYPFNMLIYVLLHEISHMLNTDDVGHTPAFHKKFDELLDRATQLGIFNPSIPILQNYCQHD</sequence>
<reference evidence="3" key="1">
    <citation type="journal article" date="2020" name="Nature">
        <title>Giant virus diversity and host interactions through global metagenomics.</title>
        <authorList>
            <person name="Schulz F."/>
            <person name="Roux S."/>
            <person name="Paez-Espino D."/>
            <person name="Jungbluth S."/>
            <person name="Walsh D.A."/>
            <person name="Denef V.J."/>
            <person name="McMahon K.D."/>
            <person name="Konstantinidis K.T."/>
            <person name="Eloe-Fadrosh E.A."/>
            <person name="Kyrpides N.C."/>
            <person name="Woyke T."/>
        </authorList>
    </citation>
    <scope>NUCLEOTIDE SEQUENCE</scope>
    <source>
        <strain evidence="3">GVMAG-M-3300005589-24</strain>
    </source>
</reference>
<dbReference type="Pfam" id="PF08325">
    <property type="entry name" value="WLM"/>
    <property type="match status" value="1"/>
</dbReference>
<dbReference type="EMBL" id="MN738879">
    <property type="protein sequence ID" value="QHT29595.1"/>
    <property type="molecule type" value="Genomic_DNA"/>
</dbReference>
<keyword evidence="1" id="KW-1133">Transmembrane helix</keyword>
<accession>A0A6C0EQM8</accession>
<feature type="domain" description="WLM" evidence="2">
    <location>
        <begin position="71"/>
        <end position="128"/>
    </location>
</feature>